<dbReference type="EMBL" id="JACSNR010000003">
    <property type="protein sequence ID" value="MBM6922943.1"/>
    <property type="molecule type" value="Genomic_DNA"/>
</dbReference>
<proteinExistence type="predicted"/>
<dbReference type="InterPro" id="IPR012349">
    <property type="entry name" value="Split_barrel_FMN-bd"/>
</dbReference>
<dbReference type="Pfam" id="PF12900">
    <property type="entry name" value="Pyridox_ox_2"/>
    <property type="match status" value="1"/>
</dbReference>
<dbReference type="Proteomes" id="UP000724149">
    <property type="component" value="Unassembled WGS sequence"/>
</dbReference>
<name>A0ABS2GLH6_9FIRM</name>
<protein>
    <submittedName>
        <fullName evidence="2">Pyridoxamine 5'-phosphate oxidase family protein</fullName>
    </submittedName>
</protein>
<dbReference type="SUPFAM" id="SSF50475">
    <property type="entry name" value="FMN-binding split barrel"/>
    <property type="match status" value="1"/>
</dbReference>
<gene>
    <name evidence="2" type="ORF">H9X81_04455</name>
</gene>
<organism evidence="2 3">
    <name type="scientific">Hydrogenoanaerobacterium saccharovorans</name>
    <dbReference type="NCBI Taxonomy" id="474960"/>
    <lineage>
        <taxon>Bacteria</taxon>
        <taxon>Bacillati</taxon>
        <taxon>Bacillota</taxon>
        <taxon>Clostridia</taxon>
        <taxon>Eubacteriales</taxon>
        <taxon>Oscillospiraceae</taxon>
        <taxon>Hydrogenoanaerobacterium</taxon>
    </lineage>
</organism>
<dbReference type="SUPFAM" id="SSF55826">
    <property type="entry name" value="YbaK/ProRS associated domain"/>
    <property type="match status" value="1"/>
</dbReference>
<dbReference type="InterPro" id="IPR024747">
    <property type="entry name" value="Pyridox_Oxase-rel"/>
</dbReference>
<comment type="caution">
    <text evidence="2">The sequence shown here is derived from an EMBL/GenBank/DDBJ whole genome shotgun (WGS) entry which is preliminary data.</text>
</comment>
<feature type="domain" description="YbaK/aminoacyl-tRNA synthetase-associated" evidence="1">
    <location>
        <begin position="48"/>
        <end position="168"/>
    </location>
</feature>
<evidence type="ECO:0000313" key="2">
    <source>
        <dbReference type="EMBL" id="MBM6922943.1"/>
    </source>
</evidence>
<dbReference type="PANTHER" id="PTHR34071:SF2">
    <property type="entry name" value="FLAVIN-NUCLEOTIDE-BINDING PROTEIN"/>
    <property type="match status" value="1"/>
</dbReference>
<accession>A0ABS2GLH6</accession>
<dbReference type="Pfam" id="PF04073">
    <property type="entry name" value="tRNA_edit"/>
    <property type="match status" value="1"/>
</dbReference>
<evidence type="ECO:0000259" key="1">
    <source>
        <dbReference type="Pfam" id="PF04073"/>
    </source>
</evidence>
<dbReference type="Gene3D" id="3.90.960.10">
    <property type="entry name" value="YbaK/aminoacyl-tRNA synthetase-associated domain"/>
    <property type="match status" value="1"/>
</dbReference>
<evidence type="ECO:0000313" key="3">
    <source>
        <dbReference type="Proteomes" id="UP000724149"/>
    </source>
</evidence>
<dbReference type="PANTHER" id="PTHR34071">
    <property type="entry name" value="5-NITROIMIDAZOLE ANTIBIOTICS RESISTANCE PROTEIN, NIMA-FAMILY-RELATED PROTEIN-RELATED"/>
    <property type="match status" value="1"/>
</dbReference>
<dbReference type="InterPro" id="IPR007214">
    <property type="entry name" value="YbaK/aa-tRNA-synth-assoc-dom"/>
</dbReference>
<dbReference type="InterPro" id="IPR036754">
    <property type="entry name" value="YbaK/aa-tRNA-synt-asso_dom_sf"/>
</dbReference>
<dbReference type="Gene3D" id="2.30.110.10">
    <property type="entry name" value="Electron Transport, Fmn-binding Protein, Chain A"/>
    <property type="match status" value="1"/>
</dbReference>
<sequence length="369" mass="41099">MSEGFTVSARQTGRPAALTGDRERECYELLERLGIAYEWVEFSRQPETTAEAEEVDKALGVPGLKNLIFQNRNRSRTLFLLLPREKRLDAKALAKSRNITRLSMVNAAALEDLLHTHAGAVGAMELMYDMEGKLELFIDRDVLDGPFVRFPPNADGRLVRIATSDFVDKLLPAIKHGYTVLEADDPAFTGAEILPEAPFAFRKMRRSRQQLRLSESRAILERGTCGVLALAGDGGYPYALPMSYAYREGKIYFHAARTGHKIDAIARCPKASFCVVDQDKIVPEKFTTHYRSAIAFGRIRVAEDPEEILTGLRALGEKYSPGRDTELEEEIRKELAAVTVLVLTVEHLTGKQAIELVPQPGEAPANEKL</sequence>
<reference evidence="2 3" key="1">
    <citation type="journal article" date="2021" name="Sci. Rep.">
        <title>The distribution of antibiotic resistance genes in chicken gut microbiota commensals.</title>
        <authorList>
            <person name="Juricova H."/>
            <person name="Matiasovicova J."/>
            <person name="Kubasova T."/>
            <person name="Cejkova D."/>
            <person name="Rychlik I."/>
        </authorList>
    </citation>
    <scope>NUCLEOTIDE SEQUENCE [LARGE SCALE GENOMIC DNA]</scope>
    <source>
        <strain evidence="2 3">An564</strain>
    </source>
</reference>
<keyword evidence="3" id="KW-1185">Reference proteome</keyword>